<evidence type="ECO:0000313" key="1">
    <source>
        <dbReference type="EMBL" id="QBK93438.1"/>
    </source>
</evidence>
<reference evidence="1" key="1">
    <citation type="journal article" date="2019" name="MBio">
        <title>Virus Genomes from Deep Sea Sediments Expand the Ocean Megavirome and Support Independent Origins of Viral Gigantism.</title>
        <authorList>
            <person name="Backstrom D."/>
            <person name="Yutin N."/>
            <person name="Jorgensen S.L."/>
            <person name="Dharamshi J."/>
            <person name="Homa F."/>
            <person name="Zaremba-Niedwiedzka K."/>
            <person name="Spang A."/>
            <person name="Wolf Y.I."/>
            <person name="Koonin E.V."/>
            <person name="Ettema T.J."/>
        </authorList>
    </citation>
    <scope>NUCLEOTIDE SEQUENCE</scope>
</reference>
<name>A0A481ZC36_9VIRU</name>
<accession>A0A481ZC36</accession>
<organism evidence="1">
    <name type="scientific">Pithovirus LCPAC404</name>
    <dbReference type="NCBI Taxonomy" id="2506597"/>
    <lineage>
        <taxon>Viruses</taxon>
        <taxon>Pithoviruses</taxon>
    </lineage>
</organism>
<gene>
    <name evidence="1" type="ORF">LCPAC404_01420</name>
</gene>
<protein>
    <submittedName>
        <fullName evidence="1">Uncharacterized protein</fullName>
    </submittedName>
</protein>
<proteinExistence type="predicted"/>
<sequence>MKIKSSYEFRQCSDLTSEMSILKVDVLIDIINDFLGNNYAWINSDFKITRKYNTTDAKHLIRLNELVDANYIK</sequence>
<dbReference type="EMBL" id="MK500596">
    <property type="protein sequence ID" value="QBK93438.1"/>
    <property type="molecule type" value="Genomic_DNA"/>
</dbReference>